<evidence type="ECO:0000313" key="2">
    <source>
        <dbReference type="Proteomes" id="UP001530293"/>
    </source>
</evidence>
<gene>
    <name evidence="1" type="ORF">ACHAWU_001037</name>
</gene>
<dbReference type="EMBL" id="JALLBG020000130">
    <property type="protein sequence ID" value="KAL3762890.1"/>
    <property type="molecule type" value="Genomic_DNA"/>
</dbReference>
<reference evidence="1 2" key="1">
    <citation type="submission" date="2024-10" db="EMBL/GenBank/DDBJ databases">
        <title>Updated reference genomes for cyclostephanoid diatoms.</title>
        <authorList>
            <person name="Roberts W.R."/>
            <person name="Alverson A.J."/>
        </authorList>
    </citation>
    <scope>NUCLEOTIDE SEQUENCE [LARGE SCALE GENOMIC DNA]</scope>
    <source>
        <strain evidence="1 2">AJA232-27</strain>
    </source>
</reference>
<proteinExistence type="predicted"/>
<dbReference type="Proteomes" id="UP001530293">
    <property type="component" value="Unassembled WGS sequence"/>
</dbReference>
<dbReference type="AlphaFoldDB" id="A0ABD3MFJ8"/>
<protein>
    <submittedName>
        <fullName evidence="1">Uncharacterized protein</fullName>
    </submittedName>
</protein>
<sequence length="60" mass="6791">MSYLLSTRLGEITRECLATPCIRCDGHCLIFEHARHYNCRRFGPAEVFSTTASDLPSTKN</sequence>
<accession>A0ABD3MFJ8</accession>
<evidence type="ECO:0000313" key="1">
    <source>
        <dbReference type="EMBL" id="KAL3762890.1"/>
    </source>
</evidence>
<keyword evidence="2" id="KW-1185">Reference proteome</keyword>
<organism evidence="1 2">
    <name type="scientific">Discostella pseudostelligera</name>
    <dbReference type="NCBI Taxonomy" id="259834"/>
    <lineage>
        <taxon>Eukaryota</taxon>
        <taxon>Sar</taxon>
        <taxon>Stramenopiles</taxon>
        <taxon>Ochrophyta</taxon>
        <taxon>Bacillariophyta</taxon>
        <taxon>Coscinodiscophyceae</taxon>
        <taxon>Thalassiosirophycidae</taxon>
        <taxon>Stephanodiscales</taxon>
        <taxon>Stephanodiscaceae</taxon>
        <taxon>Discostella</taxon>
    </lineage>
</organism>
<comment type="caution">
    <text evidence="1">The sequence shown here is derived from an EMBL/GenBank/DDBJ whole genome shotgun (WGS) entry which is preliminary data.</text>
</comment>
<name>A0ABD3MFJ8_9STRA</name>